<dbReference type="EMBL" id="MK279909">
    <property type="protein sequence ID" value="AZS12633.1"/>
    <property type="molecule type" value="Genomic_DNA"/>
</dbReference>
<protein>
    <submittedName>
        <fullName evidence="1">Hydrolase</fullName>
    </submittedName>
</protein>
<dbReference type="GeneID" id="55613056"/>
<organism evidence="1 2">
    <name type="scientific">Mycobacterium phage DrLupo</name>
    <dbReference type="NCBI Taxonomy" id="2499037"/>
    <lineage>
        <taxon>Viruses</taxon>
        <taxon>Duplodnaviria</taxon>
        <taxon>Heunggongvirae</taxon>
        <taxon>Uroviricota</taxon>
        <taxon>Caudoviricetes</taxon>
        <taxon>Barnyardvirus</taxon>
        <taxon>Barnyardvirus drlupo</taxon>
    </lineage>
</organism>
<evidence type="ECO:0000313" key="1">
    <source>
        <dbReference type="EMBL" id="AZS12633.1"/>
    </source>
</evidence>
<dbReference type="Proteomes" id="UP000288363">
    <property type="component" value="Segment"/>
</dbReference>
<dbReference type="GO" id="GO:0001897">
    <property type="term" value="P:symbiont-mediated cytolysis of host cell"/>
    <property type="evidence" value="ECO:0007669"/>
    <property type="project" value="UniProtKB-ARBA"/>
</dbReference>
<sequence length="235" mass="26537">MTVDLGRRKLHDPRSRNFAYPVTRSTVDIGSRSITHRMDSDHLDQFYLGACVGFSGAQLLNCRIAKKSRMVANTKSKRTAFDYGYMNNDDGIEFYSNSTLLDPFDWVYPPTDEGSSALGLMKSWQELGIIRSYRWAFTFDQFLSALGKQPVLVGTNWYSGMSEPIRRNGRWLAVPGGTPQGGHEYLATGILGPSKLIRCEQSWGEGFYAKTFYITFDNMRWLLDQGGDVAVPELI</sequence>
<dbReference type="InterPro" id="IPR038765">
    <property type="entry name" value="Papain-like_cys_pep_sf"/>
</dbReference>
<reference evidence="1 2" key="1">
    <citation type="submission" date="2018-12" db="EMBL/GenBank/DDBJ databases">
        <authorList>
            <person name="Almail A."/>
            <person name="Dorhout K.E."/>
            <person name="Johnson J."/>
            <person name="Jorgensen H.J."/>
            <person name="Tolsma S."/>
            <person name="Garlena R.A."/>
            <person name="Russell D.A."/>
            <person name="Pope W.H."/>
            <person name="Jacobs-Sera D."/>
            <person name="Hatfull G.F."/>
        </authorList>
    </citation>
    <scope>NUCLEOTIDE SEQUENCE [LARGE SCALE GENOMIC DNA]</scope>
</reference>
<dbReference type="Gene3D" id="3.90.70.10">
    <property type="entry name" value="Cysteine proteinases"/>
    <property type="match status" value="1"/>
</dbReference>
<evidence type="ECO:0000313" key="2">
    <source>
        <dbReference type="Proteomes" id="UP000288363"/>
    </source>
</evidence>
<accession>A0A3S9UQR9</accession>
<dbReference type="SUPFAM" id="SSF54001">
    <property type="entry name" value="Cysteine proteinases"/>
    <property type="match status" value="1"/>
</dbReference>
<keyword evidence="2" id="KW-1185">Reference proteome</keyword>
<proteinExistence type="predicted"/>
<gene>
    <name evidence="1" type="primary">97</name>
    <name evidence="1" type="ORF">SEA_DRLUPO_97</name>
</gene>
<dbReference type="RefSeq" id="YP_009842795.1">
    <property type="nucleotide sequence ID" value="NC_048743.1"/>
</dbReference>
<dbReference type="KEGG" id="vg:55613056"/>
<name>A0A3S9UQR9_9CAUD</name>
<dbReference type="GO" id="GO:0016787">
    <property type="term" value="F:hydrolase activity"/>
    <property type="evidence" value="ECO:0007669"/>
    <property type="project" value="UniProtKB-KW"/>
</dbReference>
<keyword evidence="1" id="KW-0378">Hydrolase</keyword>